<accession>A0A142EBA4</accession>
<protein>
    <submittedName>
        <fullName evidence="1">Uncharacterized protein</fullName>
    </submittedName>
</protein>
<sequence length="88" mass="10063">MQGKAKMNRYITIEKFIDILNEENLPQEHHVMVLAVLADISLHTDRFLINSSELVQMAAQYSPAFQKLPADRQAFISSVLSMPLFLIM</sequence>
<dbReference type="AlphaFoldDB" id="A0A142EBA4"/>
<geneLocation type="plasmid" evidence="2">
    <name>pBK33689</name>
</geneLocation>
<reference evidence="1" key="1">
    <citation type="submission" date="2015-12" db="EMBL/GenBank/DDBJ databases">
        <title>Molecular Epidemiology and Plasmid Analysis of KPC-Producing Escherichia coli.</title>
        <authorList>
            <person name="Chavda K."/>
            <person name="Chen L."/>
            <person name="Kreiswirth B."/>
        </authorList>
    </citation>
    <scope>NUCLEOTIDE SEQUENCE</scope>
    <source>
        <strain evidence="2">BK33689</strain>
        <strain evidence="1">BK34397</strain>
        <plasmid evidence="2">pBK33689</plasmid>
        <plasmid evidence="1">pBK34397</plasmid>
    </source>
</reference>
<dbReference type="EMBL" id="KU295133">
    <property type="protein sequence ID" value="AMQ45565.1"/>
    <property type="molecule type" value="Genomic_DNA"/>
</dbReference>
<evidence type="ECO:0000313" key="1">
    <source>
        <dbReference type="EMBL" id="AMQ45442.1"/>
    </source>
</evidence>
<proteinExistence type="predicted"/>
<dbReference type="EMBL" id="KU295132">
    <property type="protein sequence ID" value="AMQ45442.1"/>
    <property type="molecule type" value="Genomic_DNA"/>
</dbReference>
<geneLocation type="plasmid" evidence="1">
    <name>pBK34397</name>
</geneLocation>
<evidence type="ECO:0000313" key="2">
    <source>
        <dbReference type="EMBL" id="AMQ45565.1"/>
    </source>
</evidence>
<keyword evidence="1" id="KW-0614">Plasmid</keyword>
<organism evidence="1">
    <name type="scientific">Escherichia coli</name>
    <dbReference type="NCBI Taxonomy" id="562"/>
    <lineage>
        <taxon>Bacteria</taxon>
        <taxon>Pseudomonadati</taxon>
        <taxon>Pseudomonadota</taxon>
        <taxon>Gammaproteobacteria</taxon>
        <taxon>Enterobacterales</taxon>
        <taxon>Enterobacteriaceae</taxon>
        <taxon>Escherichia</taxon>
    </lineage>
</organism>
<name>A0A142EBA4_ECOLX</name>